<dbReference type="InterPro" id="IPR001387">
    <property type="entry name" value="Cro/C1-type_HTH"/>
</dbReference>
<protein>
    <submittedName>
        <fullName evidence="2">Helix-turn-helix domain-containing protein</fullName>
    </submittedName>
</protein>
<evidence type="ECO:0000259" key="1">
    <source>
        <dbReference type="PROSITE" id="PS50943"/>
    </source>
</evidence>
<dbReference type="SMART" id="SM00530">
    <property type="entry name" value="HTH_XRE"/>
    <property type="match status" value="1"/>
</dbReference>
<dbReference type="SUPFAM" id="SSF47413">
    <property type="entry name" value="lambda repressor-like DNA-binding domains"/>
    <property type="match status" value="1"/>
</dbReference>
<evidence type="ECO:0000313" key="3">
    <source>
        <dbReference type="Proteomes" id="UP001589906"/>
    </source>
</evidence>
<reference evidence="2 3" key="1">
    <citation type="submission" date="2024-09" db="EMBL/GenBank/DDBJ databases">
        <authorList>
            <person name="Sun Q."/>
            <person name="Mori K."/>
        </authorList>
    </citation>
    <scope>NUCLEOTIDE SEQUENCE [LARGE SCALE GENOMIC DNA]</scope>
    <source>
        <strain evidence="2 3">NCAIM B.02621</strain>
    </source>
</reference>
<dbReference type="EMBL" id="JBHLSW010000003">
    <property type="protein sequence ID" value="MFC0632653.1"/>
    <property type="molecule type" value="Genomic_DNA"/>
</dbReference>
<dbReference type="CDD" id="cd00093">
    <property type="entry name" value="HTH_XRE"/>
    <property type="match status" value="1"/>
</dbReference>
<accession>A0ABV6QZ44</accession>
<dbReference type="Gene3D" id="1.10.260.40">
    <property type="entry name" value="lambda repressor-like DNA-binding domains"/>
    <property type="match status" value="1"/>
</dbReference>
<dbReference type="Proteomes" id="UP001589906">
    <property type="component" value="Unassembled WGS sequence"/>
</dbReference>
<dbReference type="Pfam" id="PF13560">
    <property type="entry name" value="HTH_31"/>
    <property type="match status" value="1"/>
</dbReference>
<evidence type="ECO:0000313" key="2">
    <source>
        <dbReference type="EMBL" id="MFC0632653.1"/>
    </source>
</evidence>
<keyword evidence="3" id="KW-1185">Reference proteome</keyword>
<organism evidence="2 3">
    <name type="scientific">Brevundimonas balnearis</name>
    <dbReference type="NCBI Taxonomy" id="1572858"/>
    <lineage>
        <taxon>Bacteria</taxon>
        <taxon>Pseudomonadati</taxon>
        <taxon>Pseudomonadota</taxon>
        <taxon>Alphaproteobacteria</taxon>
        <taxon>Caulobacterales</taxon>
        <taxon>Caulobacteraceae</taxon>
        <taxon>Brevundimonas</taxon>
    </lineage>
</organism>
<feature type="domain" description="HTH cro/C1-type" evidence="1">
    <location>
        <begin position="20"/>
        <end position="75"/>
    </location>
</feature>
<dbReference type="PROSITE" id="PS50943">
    <property type="entry name" value="HTH_CROC1"/>
    <property type="match status" value="1"/>
</dbReference>
<dbReference type="RefSeq" id="WP_376833797.1">
    <property type="nucleotide sequence ID" value="NZ_JBHLSW010000003.1"/>
</dbReference>
<proteinExistence type="predicted"/>
<dbReference type="InterPro" id="IPR010982">
    <property type="entry name" value="Lambda_DNA-bd_dom_sf"/>
</dbReference>
<comment type="caution">
    <text evidence="2">The sequence shown here is derived from an EMBL/GenBank/DDBJ whole genome shotgun (WGS) entry which is preliminary data.</text>
</comment>
<name>A0ABV6QZ44_9CAUL</name>
<sequence>MKILGFPASDPEAARVGARLKTWRTRRELSLDDLAKGTGLTIEQLRRAEAGRERLSAEALTAVSRKLGLPRWALMSDTSAT</sequence>
<gene>
    <name evidence="2" type="ORF">ACFFGE_02000</name>
</gene>